<proteinExistence type="predicted"/>
<dbReference type="AlphaFoldDB" id="A0A382AGH9"/>
<name>A0A382AGH9_9ZZZZ</name>
<gene>
    <name evidence="1" type="ORF">METZ01_LOCUS153470</name>
</gene>
<accession>A0A382AGH9</accession>
<organism evidence="1">
    <name type="scientific">marine metagenome</name>
    <dbReference type="NCBI Taxonomy" id="408172"/>
    <lineage>
        <taxon>unclassified sequences</taxon>
        <taxon>metagenomes</taxon>
        <taxon>ecological metagenomes</taxon>
    </lineage>
</organism>
<protein>
    <submittedName>
        <fullName evidence="1">Uncharacterized protein</fullName>
    </submittedName>
</protein>
<reference evidence="1" key="1">
    <citation type="submission" date="2018-05" db="EMBL/GenBank/DDBJ databases">
        <authorList>
            <person name="Lanie J.A."/>
            <person name="Ng W.-L."/>
            <person name="Kazmierczak K.M."/>
            <person name="Andrzejewski T.M."/>
            <person name="Davidsen T.M."/>
            <person name="Wayne K.J."/>
            <person name="Tettelin H."/>
            <person name="Glass J.I."/>
            <person name="Rusch D."/>
            <person name="Podicherti R."/>
            <person name="Tsui H.-C.T."/>
            <person name="Winkler M.E."/>
        </authorList>
    </citation>
    <scope>NUCLEOTIDE SEQUENCE</scope>
</reference>
<evidence type="ECO:0000313" key="1">
    <source>
        <dbReference type="EMBL" id="SVB00616.1"/>
    </source>
</evidence>
<dbReference type="EMBL" id="UINC01025299">
    <property type="protein sequence ID" value="SVB00616.1"/>
    <property type="molecule type" value="Genomic_DNA"/>
</dbReference>
<sequence length="51" mass="5890">MKILNCLLLILFISTGCESNMQYPWITETPFQGILNLANGKLILIDFETEW</sequence>
<dbReference type="PROSITE" id="PS51257">
    <property type="entry name" value="PROKAR_LIPOPROTEIN"/>
    <property type="match status" value="1"/>
</dbReference>